<reference evidence="1 2" key="1">
    <citation type="journal article" date="2022" name="G3 (Bethesda)">
        <title>Whole-genome sequence and methylome profiling of the almond [Prunus dulcis (Mill.) D.A. Webb] cultivar 'Nonpareil'.</title>
        <authorList>
            <person name="D'Amico-Willman K.M."/>
            <person name="Ouma W.Z."/>
            <person name="Meulia T."/>
            <person name="Sideli G.M."/>
            <person name="Gradziel T.M."/>
            <person name="Fresnedo-Ramirez J."/>
        </authorList>
    </citation>
    <scope>NUCLEOTIDE SEQUENCE [LARGE SCALE GENOMIC DNA]</scope>
    <source>
        <strain evidence="1">Clone GOH B32 T37-40</strain>
    </source>
</reference>
<dbReference type="Proteomes" id="UP001054821">
    <property type="component" value="Chromosome 6"/>
</dbReference>
<accession>A0AAD4VE94</accession>
<protein>
    <submittedName>
        <fullName evidence="1">Uncharacterized protein</fullName>
    </submittedName>
</protein>
<organism evidence="1 2">
    <name type="scientific">Prunus dulcis</name>
    <name type="common">Almond</name>
    <name type="synonym">Amygdalus dulcis</name>
    <dbReference type="NCBI Taxonomy" id="3755"/>
    <lineage>
        <taxon>Eukaryota</taxon>
        <taxon>Viridiplantae</taxon>
        <taxon>Streptophyta</taxon>
        <taxon>Embryophyta</taxon>
        <taxon>Tracheophyta</taxon>
        <taxon>Spermatophyta</taxon>
        <taxon>Magnoliopsida</taxon>
        <taxon>eudicotyledons</taxon>
        <taxon>Gunneridae</taxon>
        <taxon>Pentapetalae</taxon>
        <taxon>rosids</taxon>
        <taxon>fabids</taxon>
        <taxon>Rosales</taxon>
        <taxon>Rosaceae</taxon>
        <taxon>Amygdaloideae</taxon>
        <taxon>Amygdaleae</taxon>
        <taxon>Prunus</taxon>
    </lineage>
</organism>
<evidence type="ECO:0000313" key="1">
    <source>
        <dbReference type="EMBL" id="KAI5323435.1"/>
    </source>
</evidence>
<dbReference type="EMBL" id="JAJFAZ020000006">
    <property type="protein sequence ID" value="KAI5323435.1"/>
    <property type="molecule type" value="Genomic_DNA"/>
</dbReference>
<name>A0AAD4VE94_PRUDU</name>
<keyword evidence="2" id="KW-1185">Reference proteome</keyword>
<sequence length="73" mass="7896">MAKKNTDFTTTENGASGSRKLLALWNAQTIAIFINLCIKEVDQGNRPVFQVPDVVFVSAAAIDARLCLSLGEL</sequence>
<dbReference type="AlphaFoldDB" id="A0AAD4VE94"/>
<proteinExistence type="predicted"/>
<gene>
    <name evidence="1" type="ORF">L3X38_032507</name>
</gene>
<evidence type="ECO:0000313" key="2">
    <source>
        <dbReference type="Proteomes" id="UP001054821"/>
    </source>
</evidence>
<comment type="caution">
    <text evidence="1">The sequence shown here is derived from an EMBL/GenBank/DDBJ whole genome shotgun (WGS) entry which is preliminary data.</text>
</comment>